<accession>B8ITF8</accession>
<dbReference type="EMBL" id="CP001349">
    <property type="protein sequence ID" value="ACL58874.1"/>
    <property type="molecule type" value="Genomic_DNA"/>
</dbReference>
<gene>
    <name evidence="1" type="ordered locus">Mnod_3986</name>
</gene>
<evidence type="ECO:0000313" key="2">
    <source>
        <dbReference type="Proteomes" id="UP000008207"/>
    </source>
</evidence>
<dbReference type="AlphaFoldDB" id="B8ITF8"/>
<dbReference type="HOGENOM" id="CLU_2437438_0_0_5"/>
<dbReference type="KEGG" id="mno:Mnod_3986"/>
<keyword evidence="2" id="KW-1185">Reference proteome</keyword>
<organism evidence="1 2">
    <name type="scientific">Methylobacterium nodulans (strain LMG 21967 / CNCM I-2342 / ORS 2060)</name>
    <dbReference type="NCBI Taxonomy" id="460265"/>
    <lineage>
        <taxon>Bacteria</taxon>
        <taxon>Pseudomonadati</taxon>
        <taxon>Pseudomonadota</taxon>
        <taxon>Alphaproteobacteria</taxon>
        <taxon>Hyphomicrobiales</taxon>
        <taxon>Methylobacteriaceae</taxon>
        <taxon>Methylobacterium</taxon>
    </lineage>
</organism>
<protein>
    <submittedName>
        <fullName evidence="1">Uncharacterized protein</fullName>
    </submittedName>
</protein>
<name>B8ITF8_METNO</name>
<proteinExistence type="predicted"/>
<reference evidence="1 2" key="1">
    <citation type="submission" date="2009-01" db="EMBL/GenBank/DDBJ databases">
        <title>Complete sequence of chromosome of Methylobacterium nodulans ORS 2060.</title>
        <authorList>
            <consortium name="US DOE Joint Genome Institute"/>
            <person name="Lucas S."/>
            <person name="Copeland A."/>
            <person name="Lapidus A."/>
            <person name="Glavina del Rio T."/>
            <person name="Dalin E."/>
            <person name="Tice H."/>
            <person name="Bruce D."/>
            <person name="Goodwin L."/>
            <person name="Pitluck S."/>
            <person name="Sims D."/>
            <person name="Brettin T."/>
            <person name="Detter J.C."/>
            <person name="Han C."/>
            <person name="Larimer F."/>
            <person name="Land M."/>
            <person name="Hauser L."/>
            <person name="Kyrpides N."/>
            <person name="Ivanova N."/>
            <person name="Marx C.J."/>
            <person name="Richardson P."/>
        </authorList>
    </citation>
    <scope>NUCLEOTIDE SEQUENCE [LARGE SCALE GENOMIC DNA]</scope>
    <source>
        <strain evidence="2">LMG 21967 / CNCM I-2342 / ORS 2060</strain>
    </source>
</reference>
<sequence length="90" mass="10248">MAMSEPNFSVFDVKQLAELYDILSTLKSVLLAIQCQPRCETSTLGSFVEDEGRRYGQAPLPRSSMAVRLLRARRRPIRAVEPLTRERARP</sequence>
<evidence type="ECO:0000313" key="1">
    <source>
        <dbReference type="EMBL" id="ACL58874.1"/>
    </source>
</evidence>
<dbReference type="Proteomes" id="UP000008207">
    <property type="component" value="Chromosome"/>
</dbReference>